<dbReference type="AlphaFoldDB" id="A0A7S2VWJ3"/>
<evidence type="ECO:0000256" key="1">
    <source>
        <dbReference type="SAM" id="MobiDB-lite"/>
    </source>
</evidence>
<evidence type="ECO:0000313" key="2">
    <source>
        <dbReference type="EMBL" id="CAD9653268.1"/>
    </source>
</evidence>
<organism evidence="2">
    <name type="scientific">Triparma pacifica</name>
    <dbReference type="NCBI Taxonomy" id="91992"/>
    <lineage>
        <taxon>Eukaryota</taxon>
        <taxon>Sar</taxon>
        <taxon>Stramenopiles</taxon>
        <taxon>Ochrophyta</taxon>
        <taxon>Bolidophyceae</taxon>
        <taxon>Parmales</taxon>
        <taxon>Triparmaceae</taxon>
        <taxon>Triparma</taxon>
    </lineage>
</organism>
<proteinExistence type="predicted"/>
<feature type="compositionally biased region" description="Low complexity" evidence="1">
    <location>
        <begin position="159"/>
        <end position="176"/>
    </location>
</feature>
<feature type="region of interest" description="Disordered" evidence="1">
    <location>
        <begin position="154"/>
        <end position="256"/>
    </location>
</feature>
<gene>
    <name evidence="2" type="ORF">TPAC0785_LOCUS818</name>
</gene>
<dbReference type="EMBL" id="HBHE01001281">
    <property type="protein sequence ID" value="CAD9653268.1"/>
    <property type="molecule type" value="Transcribed_RNA"/>
</dbReference>
<name>A0A7S2VWJ3_9STRA</name>
<sequence length="256" mass="27671">MALVESSIEANPSMNCHTNSLDGPETCCVGKISTKSVGGPSGPSPQFGFTFLTTSSSSACRPPIDLAFTPTNNFTVNPPMNHWNSWDDSDWVVDQDVGLDIDSINLGSSPLIIPVMKKKKKKSYTHSSSSTTNSLSEASVDASCPWKMVGTNRGRRVSLDSSSTESTSTVVQQTFVHHSNSPFEPPSYFEERRRSYSSVSATSTASTTSTTSTTSFVSSSMENQLWRSYSSTSDSQSDDTSTKAAPSKAKKKRKLR</sequence>
<protein>
    <submittedName>
        <fullName evidence="2">Uncharacterized protein</fullName>
    </submittedName>
</protein>
<reference evidence="2" key="1">
    <citation type="submission" date="2021-01" db="EMBL/GenBank/DDBJ databases">
        <authorList>
            <person name="Corre E."/>
            <person name="Pelletier E."/>
            <person name="Niang G."/>
            <person name="Scheremetjew M."/>
            <person name="Finn R."/>
            <person name="Kale V."/>
            <person name="Holt S."/>
            <person name="Cochrane G."/>
            <person name="Meng A."/>
            <person name="Brown T."/>
            <person name="Cohen L."/>
        </authorList>
    </citation>
    <scope>NUCLEOTIDE SEQUENCE</scope>
    <source>
        <strain evidence="2">CCMP 1866</strain>
    </source>
</reference>
<feature type="compositionally biased region" description="Low complexity" evidence="1">
    <location>
        <begin position="228"/>
        <end position="247"/>
    </location>
</feature>
<accession>A0A7S2VWJ3</accession>
<feature type="compositionally biased region" description="Low complexity" evidence="1">
    <location>
        <begin position="196"/>
        <end position="220"/>
    </location>
</feature>